<evidence type="ECO:0000313" key="2">
    <source>
        <dbReference type="EMBL" id="QPI51730.1"/>
    </source>
</evidence>
<organism evidence="2 3">
    <name type="scientific">Massilia antarctica</name>
    <dbReference type="NCBI Taxonomy" id="2765360"/>
    <lineage>
        <taxon>Bacteria</taxon>
        <taxon>Pseudomonadati</taxon>
        <taxon>Pseudomonadota</taxon>
        <taxon>Betaproteobacteria</taxon>
        <taxon>Burkholderiales</taxon>
        <taxon>Oxalobacteraceae</taxon>
        <taxon>Telluria group</taxon>
        <taxon>Massilia</taxon>
    </lineage>
</organism>
<sequence>MRYAGLGPPVSTRPSSIWKNGFYEEVAKFHGICKLIFLLFKSNCAPGKIFDCKEFSTKSANRSRNLLTAIFNTVIGTLAVAGVWWIIKSRWLYVIAPKLYMTTSRNGEQIHSLSIYNAGLLLEEEVTMIIRPVCRFEIVGTSKSTVTVQGNIITIPKLIRLETVTLLLLVQGRQFEHADIESIESKATHGKVVANKENATAVWQSILVIPLLTIFLVVPFLLGTFVGSEMKQSMFGYIAEKYELIGSSKQLAGFKNTTNIRFGHGKLEKDFKESRVKITVQEVIRRGDVLTLMVDIKNSTGSAIIIDGSMNGTAGKGTVDYQNSRTESFALAEGANKTIKFQVFLPEITSVKMIEGNYSFKTFDGDDLTVVQILQFD</sequence>
<evidence type="ECO:0000256" key="1">
    <source>
        <dbReference type="SAM" id="Phobius"/>
    </source>
</evidence>
<proteinExistence type="predicted"/>
<dbReference type="EMBL" id="CP065053">
    <property type="protein sequence ID" value="QPI51730.1"/>
    <property type="molecule type" value="Genomic_DNA"/>
</dbReference>
<accession>A0AA48WIB6</accession>
<gene>
    <name evidence="2" type="ORF">IV454_09645</name>
</gene>
<name>A0AA48WIB6_9BURK</name>
<keyword evidence="1" id="KW-1133">Transmembrane helix</keyword>
<feature type="transmembrane region" description="Helical" evidence="1">
    <location>
        <begin position="66"/>
        <end position="87"/>
    </location>
</feature>
<keyword evidence="1" id="KW-0812">Transmembrane</keyword>
<evidence type="ECO:0000313" key="3">
    <source>
        <dbReference type="Proteomes" id="UP000662888"/>
    </source>
</evidence>
<dbReference type="RefSeq" id="WP_206091301.1">
    <property type="nucleotide sequence ID" value="NZ_CP065053.1"/>
</dbReference>
<dbReference type="Proteomes" id="UP000662888">
    <property type="component" value="Chromosome"/>
</dbReference>
<reference evidence="2 3" key="1">
    <citation type="submission" date="2020-11" db="EMBL/GenBank/DDBJ databases">
        <authorList>
            <person name="Sun Q."/>
        </authorList>
    </citation>
    <scope>NUCLEOTIDE SEQUENCE [LARGE SCALE GENOMIC DNA]</scope>
    <source>
        <strain evidence="2 3">P8398</strain>
    </source>
</reference>
<feature type="transmembrane region" description="Helical" evidence="1">
    <location>
        <begin position="201"/>
        <end position="226"/>
    </location>
</feature>
<protein>
    <recommendedName>
        <fullName evidence="4">DUF4352 domain-containing protein</fullName>
    </recommendedName>
</protein>
<evidence type="ECO:0008006" key="4">
    <source>
        <dbReference type="Google" id="ProtNLM"/>
    </source>
</evidence>
<keyword evidence="1" id="KW-0472">Membrane</keyword>
<keyword evidence="3" id="KW-1185">Reference proteome</keyword>